<comment type="caution">
    <text evidence="2">The sequence shown here is derived from an EMBL/GenBank/DDBJ whole genome shotgun (WGS) entry which is preliminary data.</text>
</comment>
<reference evidence="2 4" key="2">
    <citation type="submission" date="2024-07" db="EMBL/GenBank/DDBJ databases">
        <title>Enhanced genomic and transcriptomic resources for Trichinella pseudospiralis and T. spiralis underpin the discovery of pronounced molecular differences between stages and species.</title>
        <authorList>
            <person name="Pasi K.K."/>
            <person name="La Rosa G."/>
            <person name="Gomez-Morales M.A."/>
            <person name="Tosini F."/>
            <person name="Sumanam S."/>
            <person name="Young N.D."/>
            <person name="Chang B.C."/>
            <person name="Robin G.B."/>
        </authorList>
    </citation>
    <scope>NUCLEOTIDE SEQUENCE [LARGE SCALE GENOMIC DNA]</scope>
    <source>
        <strain evidence="2">ISS534</strain>
    </source>
</reference>
<dbReference type="Proteomes" id="UP001558632">
    <property type="component" value="Unassembled WGS sequence"/>
</dbReference>
<reference evidence="2" key="1">
    <citation type="submission" date="2024-06" db="EMBL/GenBank/DDBJ databases">
        <authorList>
            <person name="Korhonen P.K."/>
            <person name="La Rosa G."/>
            <person name="Gomez-Morales M.A."/>
            <person name="Tosini F."/>
            <person name="Sumanam S."/>
            <person name="Young N.D."/>
            <person name="Chang B.C."/>
            <person name="Gasser R.B."/>
        </authorList>
    </citation>
    <scope>NUCLEOTIDE SEQUENCE</scope>
    <source>
        <strain evidence="2">ISS534</strain>
    </source>
</reference>
<dbReference type="EMBL" id="JBEUSY010000258">
    <property type="protein sequence ID" value="KAL1240168.1"/>
    <property type="molecule type" value="Genomic_DNA"/>
</dbReference>
<keyword evidence="1" id="KW-0472">Membrane</keyword>
<evidence type="ECO:0000313" key="2">
    <source>
        <dbReference type="EMBL" id="KAL1240166.1"/>
    </source>
</evidence>
<keyword evidence="1" id="KW-1133">Transmembrane helix</keyword>
<name>A0ABR3KJC6_TRISP</name>
<accession>A0ABR3KJC6</accession>
<gene>
    <name evidence="3" type="ORF">TSPI_07300</name>
    <name evidence="2" type="ORF">TSPI_07304</name>
</gene>
<proteinExistence type="predicted"/>
<sequence length="134" mass="14494">MGFSISSLSVLSIVYVFLCCCINIKVKIIQKNSNFDLFAEKKQRLKRQILVNGIAYGVKFSTWQNSFHVTDITTNSSFAIENAKQRRSSSVLGEDDGSTFSSFASTLSTMAIEVSAALSAAAGSFSLSESGLLL</sequence>
<evidence type="ECO:0000313" key="4">
    <source>
        <dbReference type="Proteomes" id="UP001558632"/>
    </source>
</evidence>
<evidence type="ECO:0000256" key="1">
    <source>
        <dbReference type="SAM" id="Phobius"/>
    </source>
</evidence>
<feature type="transmembrane region" description="Helical" evidence="1">
    <location>
        <begin position="6"/>
        <end position="24"/>
    </location>
</feature>
<organism evidence="2 4">
    <name type="scientific">Trichinella spiralis</name>
    <name type="common">Trichina worm</name>
    <dbReference type="NCBI Taxonomy" id="6334"/>
    <lineage>
        <taxon>Eukaryota</taxon>
        <taxon>Metazoa</taxon>
        <taxon>Ecdysozoa</taxon>
        <taxon>Nematoda</taxon>
        <taxon>Enoplea</taxon>
        <taxon>Dorylaimia</taxon>
        <taxon>Trichinellida</taxon>
        <taxon>Trichinellidae</taxon>
        <taxon>Trichinella</taxon>
    </lineage>
</organism>
<keyword evidence="1" id="KW-0812">Transmembrane</keyword>
<keyword evidence="4" id="KW-1185">Reference proteome</keyword>
<evidence type="ECO:0000313" key="3">
    <source>
        <dbReference type="EMBL" id="KAL1240168.1"/>
    </source>
</evidence>
<dbReference type="EMBL" id="JBEUSY010000258">
    <property type="protein sequence ID" value="KAL1240166.1"/>
    <property type="molecule type" value="Genomic_DNA"/>
</dbReference>
<protein>
    <submittedName>
        <fullName evidence="2">Outer membrane usher protein YraJ</fullName>
    </submittedName>
</protein>